<evidence type="ECO:0000313" key="2">
    <source>
        <dbReference type="Proteomes" id="UP000010932"/>
    </source>
</evidence>
<dbReference type="Proteomes" id="UP000010932">
    <property type="component" value="Unassembled WGS sequence"/>
</dbReference>
<evidence type="ECO:0000313" key="1">
    <source>
        <dbReference type="EMBL" id="ELP56947.1"/>
    </source>
</evidence>
<name>L7EF82_MICAE</name>
<sequence length="37" mass="4208">MNGVKYGFCSRSARKRVSLINPFSGETGQNYRQVQNN</sequence>
<protein>
    <submittedName>
        <fullName evidence="1">Uncharacterized protein</fullName>
    </submittedName>
</protein>
<organism evidence="1 2">
    <name type="scientific">Microcystis aeruginosa TAIHU98</name>
    <dbReference type="NCBI Taxonomy" id="1134457"/>
    <lineage>
        <taxon>Bacteria</taxon>
        <taxon>Bacillati</taxon>
        <taxon>Cyanobacteriota</taxon>
        <taxon>Cyanophyceae</taxon>
        <taxon>Oscillatoriophycideae</taxon>
        <taxon>Chroococcales</taxon>
        <taxon>Microcystaceae</taxon>
        <taxon>Microcystis</taxon>
    </lineage>
</organism>
<dbReference type="AlphaFoldDB" id="L7EF82"/>
<gene>
    <name evidence="1" type="ORF">O53_1559</name>
</gene>
<dbReference type="EMBL" id="ANKQ01000001">
    <property type="protein sequence ID" value="ELP56947.1"/>
    <property type="molecule type" value="Genomic_DNA"/>
</dbReference>
<accession>L7EF82</accession>
<comment type="caution">
    <text evidence="1">The sequence shown here is derived from an EMBL/GenBank/DDBJ whole genome shotgun (WGS) entry which is preliminary data.</text>
</comment>
<reference evidence="1 2" key="1">
    <citation type="journal article" date="2013" name="Genome Announc.">
        <title>Whole-Genome Sequence of Microcystis aeruginosa TAIHU98, a Nontoxic Bloom-Forming Strain Isolated from Taihu Lake, China.</title>
        <authorList>
            <person name="Yang C."/>
            <person name="Zhang W."/>
            <person name="Ren M."/>
            <person name="Song L."/>
            <person name="Li T."/>
            <person name="Zhao J."/>
        </authorList>
    </citation>
    <scope>NUCLEOTIDE SEQUENCE [LARGE SCALE GENOMIC DNA]</scope>
    <source>
        <strain evidence="1 2">TAIHU98</strain>
    </source>
</reference>
<proteinExistence type="predicted"/>